<gene>
    <name evidence="1" type="ORF">MRB53_010106</name>
</gene>
<keyword evidence="2" id="KW-1185">Reference proteome</keyword>
<accession>A0ACC2LR09</accession>
<proteinExistence type="predicted"/>
<comment type="caution">
    <text evidence="1">The sequence shown here is derived from an EMBL/GenBank/DDBJ whole genome shotgun (WGS) entry which is preliminary data.</text>
</comment>
<protein>
    <submittedName>
        <fullName evidence="1">Uncharacterized protein</fullName>
    </submittedName>
</protein>
<reference evidence="1 2" key="1">
    <citation type="journal article" date="2022" name="Hortic Res">
        <title>A haplotype resolved chromosomal level avocado genome allows analysis of novel avocado genes.</title>
        <authorList>
            <person name="Nath O."/>
            <person name="Fletcher S.J."/>
            <person name="Hayward A."/>
            <person name="Shaw L.M."/>
            <person name="Masouleh A.K."/>
            <person name="Furtado A."/>
            <person name="Henry R.J."/>
            <person name="Mitter N."/>
        </authorList>
    </citation>
    <scope>NUCLEOTIDE SEQUENCE [LARGE SCALE GENOMIC DNA]</scope>
    <source>
        <strain evidence="2">cv. Hass</strain>
    </source>
</reference>
<organism evidence="1 2">
    <name type="scientific">Persea americana</name>
    <name type="common">Avocado</name>
    <dbReference type="NCBI Taxonomy" id="3435"/>
    <lineage>
        <taxon>Eukaryota</taxon>
        <taxon>Viridiplantae</taxon>
        <taxon>Streptophyta</taxon>
        <taxon>Embryophyta</taxon>
        <taxon>Tracheophyta</taxon>
        <taxon>Spermatophyta</taxon>
        <taxon>Magnoliopsida</taxon>
        <taxon>Magnoliidae</taxon>
        <taxon>Laurales</taxon>
        <taxon>Lauraceae</taxon>
        <taxon>Persea</taxon>
    </lineage>
</organism>
<sequence>MELMKNTFLQSFSLPKDDASITSAHSTHSDDNNAFHCLAGESQDPNEDASVEDFWDSLTHVMATKYAKVSLPPTSRHSFSAPRSVAPPISEGLHISDNQIPHGIYRRQSNGQNSSTAGEVNLNLS</sequence>
<dbReference type="Proteomes" id="UP001234297">
    <property type="component" value="Chromosome 3"/>
</dbReference>
<name>A0ACC2LR09_PERAE</name>
<evidence type="ECO:0000313" key="2">
    <source>
        <dbReference type="Proteomes" id="UP001234297"/>
    </source>
</evidence>
<evidence type="ECO:0000313" key="1">
    <source>
        <dbReference type="EMBL" id="KAJ8635839.1"/>
    </source>
</evidence>
<dbReference type="EMBL" id="CM056811">
    <property type="protein sequence ID" value="KAJ8635839.1"/>
    <property type="molecule type" value="Genomic_DNA"/>
</dbReference>